<dbReference type="EMBL" id="AAVQ01000001">
    <property type="protein sequence ID" value="EAZ63727.2"/>
    <property type="molecule type" value="Genomic_DNA"/>
</dbReference>
<dbReference type="eggNOG" id="ENOG502RQ9E">
    <property type="taxonomic scope" value="Eukaryota"/>
</dbReference>
<dbReference type="AlphaFoldDB" id="A3GFB6"/>
<dbReference type="Proteomes" id="UP000002258">
    <property type="component" value="Chromosome 1"/>
</dbReference>
<dbReference type="RefSeq" id="XP_001387750.2">
    <property type="nucleotide sequence ID" value="XM_001387713.1"/>
</dbReference>
<feature type="compositionally biased region" description="Basic and acidic residues" evidence="1">
    <location>
        <begin position="247"/>
        <end position="256"/>
    </location>
</feature>
<feature type="compositionally biased region" description="Polar residues" evidence="1">
    <location>
        <begin position="231"/>
        <end position="240"/>
    </location>
</feature>
<dbReference type="KEGG" id="pic:PICST_28186"/>
<protein>
    <submittedName>
        <fullName evidence="2">Uncharacterized protein</fullName>
    </submittedName>
</protein>
<feature type="region of interest" description="Disordered" evidence="1">
    <location>
        <begin position="231"/>
        <end position="258"/>
    </location>
</feature>
<keyword evidence="3" id="KW-1185">Reference proteome</keyword>
<evidence type="ECO:0000313" key="2">
    <source>
        <dbReference type="EMBL" id="EAZ63727.2"/>
    </source>
</evidence>
<dbReference type="HOGENOM" id="CLU_1023471_0_0_1"/>
<name>A3GFB6_PICST</name>
<gene>
    <name evidence="2" type="ORF">PICST_28186</name>
</gene>
<reference evidence="2 3" key="1">
    <citation type="journal article" date="2007" name="Nat. Biotechnol.">
        <title>Genome sequence of the lignocellulose-bioconverting and xylose-fermenting yeast Pichia stipitis.</title>
        <authorList>
            <person name="Jeffries T.W."/>
            <person name="Grigoriev I.V."/>
            <person name="Grimwood J."/>
            <person name="Laplaza J.M."/>
            <person name="Aerts A."/>
            <person name="Salamov A."/>
            <person name="Schmutz J."/>
            <person name="Lindquist E."/>
            <person name="Dehal P."/>
            <person name="Shapiro H."/>
            <person name="Jin Y.S."/>
            <person name="Passoth V."/>
            <person name="Richardson P.M."/>
        </authorList>
    </citation>
    <scope>NUCLEOTIDE SEQUENCE [LARGE SCALE GENOMIC DNA]</scope>
    <source>
        <strain evidence="3">ATCC 58785 / CBS 6054 / NBRC 10063 / NRRL Y-11545</strain>
    </source>
</reference>
<dbReference type="OrthoDB" id="4022859at2759"/>
<comment type="caution">
    <text evidence="2">The sequence shown here is derived from an EMBL/GenBank/DDBJ whole genome shotgun (WGS) entry which is preliminary data.</text>
</comment>
<organism evidence="2 3">
    <name type="scientific">Scheffersomyces stipitis (strain ATCC 58785 / CBS 6054 / NBRC 10063 / NRRL Y-11545)</name>
    <name type="common">Yeast</name>
    <name type="synonym">Pichia stipitis</name>
    <dbReference type="NCBI Taxonomy" id="322104"/>
    <lineage>
        <taxon>Eukaryota</taxon>
        <taxon>Fungi</taxon>
        <taxon>Dikarya</taxon>
        <taxon>Ascomycota</taxon>
        <taxon>Saccharomycotina</taxon>
        <taxon>Pichiomycetes</taxon>
        <taxon>Debaryomycetaceae</taxon>
        <taxon>Scheffersomyces</taxon>
    </lineage>
</organism>
<dbReference type="InParanoid" id="A3GFB6"/>
<dbReference type="GeneID" id="4850965"/>
<evidence type="ECO:0000313" key="3">
    <source>
        <dbReference type="Proteomes" id="UP000002258"/>
    </source>
</evidence>
<evidence type="ECO:0000256" key="1">
    <source>
        <dbReference type="SAM" id="MobiDB-lite"/>
    </source>
</evidence>
<dbReference type="STRING" id="322104.A3GFB6"/>
<sequence>MSSSPLLSPCDSCTTLPLIDDFNTSIFQTYLSSRIADLVQHQKTDQDITLIYNHQEIVIRICSVLNVINSFIDSDSVRLSLSDLTVTHLLIYLYQGQSHIFGTRFYIDQISLIHLGKGYKFENKTSPYLHTLNIQQFNSFLVCINSDSTIGSQPTPSIYQFFNLKNYVNDHVVVNGVKVKIDMNSQPVTYMDGFINKIKSKNGRQSSVVSNTSTLTSNSVNSQTIVSKVESQSSKLSRSATKVGLDTGKDADDFKRPPRQLRRSLKRFFFNS</sequence>
<accession>A3GFB6</accession>
<proteinExistence type="predicted"/>